<sequence>MGNLASTYRSQGRWAEAEPLKVQVVEARKRVLGPEHPDTLDSMNNLAITWKDLGRLQDAENLMRECIRLRQQVLGKEHPNTVSSVSQLRRWAAVTHKHAP</sequence>
<keyword evidence="2" id="KW-1185">Reference proteome</keyword>
<evidence type="ECO:0000313" key="1">
    <source>
        <dbReference type="EMBL" id="KAK3346489.1"/>
    </source>
</evidence>
<dbReference type="PANTHER" id="PTHR46082:SF11">
    <property type="entry name" value="AAA+ ATPASE DOMAIN-CONTAINING PROTEIN-RELATED"/>
    <property type="match status" value="1"/>
</dbReference>
<name>A0AAJ0MB48_9PEZI</name>
<proteinExistence type="predicted"/>
<dbReference type="Gene3D" id="1.25.40.10">
    <property type="entry name" value="Tetratricopeptide repeat domain"/>
    <property type="match status" value="1"/>
</dbReference>
<dbReference type="AlphaFoldDB" id="A0AAJ0MB48"/>
<dbReference type="Proteomes" id="UP001275084">
    <property type="component" value="Unassembled WGS sequence"/>
</dbReference>
<protein>
    <submittedName>
        <fullName evidence="1">Tetratricopeptide repeat-domain-containing protein</fullName>
    </submittedName>
</protein>
<reference evidence="1" key="1">
    <citation type="journal article" date="2023" name="Mol. Phylogenet. Evol.">
        <title>Genome-scale phylogeny and comparative genomics of the fungal order Sordariales.</title>
        <authorList>
            <person name="Hensen N."/>
            <person name="Bonometti L."/>
            <person name="Westerberg I."/>
            <person name="Brannstrom I.O."/>
            <person name="Guillou S."/>
            <person name="Cros-Aarteil S."/>
            <person name="Calhoun S."/>
            <person name="Haridas S."/>
            <person name="Kuo A."/>
            <person name="Mondo S."/>
            <person name="Pangilinan J."/>
            <person name="Riley R."/>
            <person name="LaButti K."/>
            <person name="Andreopoulos B."/>
            <person name="Lipzen A."/>
            <person name="Chen C."/>
            <person name="Yan M."/>
            <person name="Daum C."/>
            <person name="Ng V."/>
            <person name="Clum A."/>
            <person name="Steindorff A."/>
            <person name="Ohm R.A."/>
            <person name="Martin F."/>
            <person name="Silar P."/>
            <person name="Natvig D.O."/>
            <person name="Lalanne C."/>
            <person name="Gautier V."/>
            <person name="Ament-Velasquez S.L."/>
            <person name="Kruys A."/>
            <person name="Hutchinson M.I."/>
            <person name="Powell A.J."/>
            <person name="Barry K."/>
            <person name="Miller A.N."/>
            <person name="Grigoriev I.V."/>
            <person name="Debuchy R."/>
            <person name="Gladieux P."/>
            <person name="Hiltunen Thoren M."/>
            <person name="Johannesson H."/>
        </authorList>
    </citation>
    <scope>NUCLEOTIDE SEQUENCE</scope>
    <source>
        <strain evidence="1">CBS 955.72</strain>
    </source>
</reference>
<dbReference type="EMBL" id="JAUIQD010000006">
    <property type="protein sequence ID" value="KAK3346489.1"/>
    <property type="molecule type" value="Genomic_DNA"/>
</dbReference>
<gene>
    <name evidence="1" type="ORF">B0T25DRAFT_624901</name>
</gene>
<dbReference type="InterPro" id="IPR011990">
    <property type="entry name" value="TPR-like_helical_dom_sf"/>
</dbReference>
<dbReference type="Pfam" id="PF13424">
    <property type="entry name" value="TPR_12"/>
    <property type="match status" value="1"/>
</dbReference>
<organism evidence="1 2">
    <name type="scientific">Lasiosphaeria hispida</name>
    <dbReference type="NCBI Taxonomy" id="260671"/>
    <lineage>
        <taxon>Eukaryota</taxon>
        <taxon>Fungi</taxon>
        <taxon>Dikarya</taxon>
        <taxon>Ascomycota</taxon>
        <taxon>Pezizomycotina</taxon>
        <taxon>Sordariomycetes</taxon>
        <taxon>Sordariomycetidae</taxon>
        <taxon>Sordariales</taxon>
        <taxon>Lasiosphaeriaceae</taxon>
        <taxon>Lasiosphaeria</taxon>
    </lineage>
</organism>
<accession>A0AAJ0MB48</accession>
<evidence type="ECO:0000313" key="2">
    <source>
        <dbReference type="Proteomes" id="UP001275084"/>
    </source>
</evidence>
<dbReference type="SUPFAM" id="SSF48452">
    <property type="entry name" value="TPR-like"/>
    <property type="match status" value="1"/>
</dbReference>
<dbReference type="InterPro" id="IPR053137">
    <property type="entry name" value="NLR-like"/>
</dbReference>
<dbReference type="PANTHER" id="PTHR46082">
    <property type="entry name" value="ATP/GTP-BINDING PROTEIN-RELATED"/>
    <property type="match status" value="1"/>
</dbReference>
<comment type="caution">
    <text evidence="1">The sequence shown here is derived from an EMBL/GenBank/DDBJ whole genome shotgun (WGS) entry which is preliminary data.</text>
</comment>
<reference evidence="1" key="2">
    <citation type="submission" date="2023-06" db="EMBL/GenBank/DDBJ databases">
        <authorList>
            <consortium name="Lawrence Berkeley National Laboratory"/>
            <person name="Haridas S."/>
            <person name="Hensen N."/>
            <person name="Bonometti L."/>
            <person name="Westerberg I."/>
            <person name="Brannstrom I.O."/>
            <person name="Guillou S."/>
            <person name="Cros-Aarteil S."/>
            <person name="Calhoun S."/>
            <person name="Kuo A."/>
            <person name="Mondo S."/>
            <person name="Pangilinan J."/>
            <person name="Riley R."/>
            <person name="Labutti K."/>
            <person name="Andreopoulos B."/>
            <person name="Lipzen A."/>
            <person name="Chen C."/>
            <person name="Yanf M."/>
            <person name="Daum C."/>
            <person name="Ng V."/>
            <person name="Clum A."/>
            <person name="Steindorff A."/>
            <person name="Ohm R."/>
            <person name="Martin F."/>
            <person name="Silar P."/>
            <person name="Natvig D."/>
            <person name="Lalanne C."/>
            <person name="Gautier V."/>
            <person name="Ament-Velasquez S.L."/>
            <person name="Kruys A."/>
            <person name="Hutchinson M.I."/>
            <person name="Powell A.J."/>
            <person name="Barry K."/>
            <person name="Miller A.N."/>
            <person name="Grigoriev I.V."/>
            <person name="Debuchy R."/>
            <person name="Gladieux P."/>
            <person name="Thoren M.H."/>
            <person name="Johannesson H."/>
        </authorList>
    </citation>
    <scope>NUCLEOTIDE SEQUENCE</scope>
    <source>
        <strain evidence="1">CBS 955.72</strain>
    </source>
</reference>